<comment type="subcellular location">
    <subcellularLocation>
        <location evidence="1">Cytoplasm</location>
        <location evidence="1">Cytoskeleton</location>
    </subcellularLocation>
</comment>
<comment type="caution">
    <text evidence="2">The sequence shown here is derived from an EMBL/GenBank/DDBJ whole genome shotgun (WGS) entry which is preliminary data.</text>
</comment>
<dbReference type="InterPro" id="IPR001372">
    <property type="entry name" value="Dynein_light_chain_typ-1/2"/>
</dbReference>
<keyword evidence="1" id="KW-0963">Cytoplasm</keyword>
<reference evidence="2 3" key="1">
    <citation type="submission" date="2015-01" db="EMBL/GenBank/DDBJ databases">
        <title>Evolution of Trichinella species and genotypes.</title>
        <authorList>
            <person name="Korhonen P.K."/>
            <person name="Edoardo P."/>
            <person name="Giuseppe L.R."/>
            <person name="Gasser R.B."/>
        </authorList>
    </citation>
    <scope>NUCLEOTIDE SEQUENCE [LARGE SCALE GENOMIC DNA]</scope>
    <source>
        <strain evidence="2">ISS1029</strain>
    </source>
</reference>
<dbReference type="SMART" id="SM01375">
    <property type="entry name" value="Dynein_light"/>
    <property type="match status" value="1"/>
</dbReference>
<dbReference type="Pfam" id="PF01221">
    <property type="entry name" value="Dynein_light"/>
    <property type="match status" value="1"/>
</dbReference>
<dbReference type="SUPFAM" id="SSF54648">
    <property type="entry name" value="DLC"/>
    <property type="match status" value="1"/>
</dbReference>
<keyword evidence="1" id="KW-0206">Cytoskeleton</keyword>
<evidence type="ECO:0000256" key="1">
    <source>
        <dbReference type="RuleBase" id="RU365010"/>
    </source>
</evidence>
<sequence length="122" mass="14383">LLACRIRFSVYCTRMENECETNFKTLEETLKKEFKKDIEVCSLDMNISMLRDIMKITFSMLGIYNEEREIAKAIKLTLDAKYLPPWHCIVGRKFSSQVAFEDGHSVFFVTENRGFLIFRGRH</sequence>
<dbReference type="PANTHER" id="PTHR11886:SF35">
    <property type="entry name" value="DYNEIN LIGHT CHAIN"/>
    <property type="match status" value="1"/>
</dbReference>
<evidence type="ECO:0000313" key="3">
    <source>
        <dbReference type="Proteomes" id="UP000055024"/>
    </source>
</evidence>
<proteinExistence type="inferred from homology"/>
<comment type="similarity">
    <text evidence="1">Belongs to the dynein light chain family.</text>
</comment>
<dbReference type="GO" id="GO:0045505">
    <property type="term" value="F:dynein intermediate chain binding"/>
    <property type="evidence" value="ECO:0007669"/>
    <property type="project" value="TreeGrafter"/>
</dbReference>
<dbReference type="GO" id="GO:0007017">
    <property type="term" value="P:microtubule-based process"/>
    <property type="evidence" value="ECO:0007669"/>
    <property type="project" value="InterPro"/>
</dbReference>
<evidence type="ECO:0000313" key="2">
    <source>
        <dbReference type="EMBL" id="KRZ16088.1"/>
    </source>
</evidence>
<dbReference type="Proteomes" id="UP000055024">
    <property type="component" value="Unassembled WGS sequence"/>
</dbReference>
<dbReference type="Gene3D" id="3.30.740.10">
    <property type="entry name" value="Protein Inhibitor Of Neuronal Nitric Oxide Synthase"/>
    <property type="match status" value="1"/>
</dbReference>
<dbReference type="GO" id="GO:0005868">
    <property type="term" value="C:cytoplasmic dynein complex"/>
    <property type="evidence" value="ECO:0007669"/>
    <property type="project" value="TreeGrafter"/>
</dbReference>
<keyword evidence="3" id="KW-1185">Reference proteome</keyword>
<dbReference type="PANTHER" id="PTHR11886">
    <property type="entry name" value="DYNEIN LIGHT CHAIN"/>
    <property type="match status" value="1"/>
</dbReference>
<name>A0A0V1HZI8_9BILA</name>
<dbReference type="GO" id="GO:0005874">
    <property type="term" value="C:microtubule"/>
    <property type="evidence" value="ECO:0007669"/>
    <property type="project" value="UniProtKB-KW"/>
</dbReference>
<dbReference type="AlphaFoldDB" id="A0A0V1HZI8"/>
<keyword evidence="1" id="KW-0505">Motor protein</keyword>
<feature type="non-terminal residue" evidence="2">
    <location>
        <position position="1"/>
    </location>
</feature>
<protein>
    <recommendedName>
        <fullName evidence="1">Dynein light chain</fullName>
    </recommendedName>
</protein>
<dbReference type="InterPro" id="IPR037177">
    <property type="entry name" value="DLC_sf"/>
</dbReference>
<keyword evidence="1" id="KW-0243">Dynein</keyword>
<dbReference type="STRING" id="268475.A0A0V1HZI8"/>
<dbReference type="EMBL" id="JYDP01000013">
    <property type="protein sequence ID" value="KRZ16088.1"/>
    <property type="molecule type" value="Genomic_DNA"/>
</dbReference>
<dbReference type="CDD" id="cd21450">
    <property type="entry name" value="DLC-like_DYNLL1-like"/>
    <property type="match status" value="1"/>
</dbReference>
<keyword evidence="1" id="KW-0493">Microtubule</keyword>
<gene>
    <name evidence="2" type="primary">DLC</name>
    <name evidence="2" type="ORF">T11_11702</name>
</gene>
<accession>A0A0V1HZI8</accession>
<organism evidence="2 3">
    <name type="scientific">Trichinella zimbabwensis</name>
    <dbReference type="NCBI Taxonomy" id="268475"/>
    <lineage>
        <taxon>Eukaryota</taxon>
        <taxon>Metazoa</taxon>
        <taxon>Ecdysozoa</taxon>
        <taxon>Nematoda</taxon>
        <taxon>Enoplea</taxon>
        <taxon>Dorylaimia</taxon>
        <taxon>Trichinellida</taxon>
        <taxon>Trichinellidae</taxon>
        <taxon>Trichinella</taxon>
    </lineage>
</organism>
<dbReference type="OrthoDB" id="6506078at2759"/>